<evidence type="ECO:0000313" key="8">
    <source>
        <dbReference type="Proteomes" id="UP001378592"/>
    </source>
</evidence>
<keyword evidence="8" id="KW-1185">Reference proteome</keyword>
<name>A0AAN9ZDN1_9ORTH</name>
<keyword evidence="3 5" id="KW-0378">Hydrolase</keyword>
<dbReference type="InterPro" id="IPR019819">
    <property type="entry name" value="Carboxylesterase_B_CS"/>
</dbReference>
<protein>
    <recommendedName>
        <fullName evidence="5">Carboxylic ester hydrolase</fullName>
        <ecNumber evidence="5">3.1.1.-</ecNumber>
    </recommendedName>
</protein>
<sequence length="568" mass="63720">MSSVVSGFVTVTVQQGDLRGRSRKTPSGKDFLSFQGVPYAKPPVGDLRFKAPQPAEPWAGVRDATRPGNPCLHLNTLVKRLVGSEDCLFLNVFTRRLPTTDAAASLEPRAVMVWIHGGGFTEGSGNDWGPEHFMEHDVVLVTFNYRLGPLGFLSLGTKELPGNAGLKDQVLVLRWVRDNIAVFGGDPHNVTLFGESAGASCAHLHWMSPLSKGLFRRLICSSGSGLCWWSISRDSVGRAKRLALAAGCDAAILDDCDALVQWLREVPAQNLLQAVKSARTRVERLSYTSFPFVPVVEPEHPGAFLTKDPHQVVAERLADRCRPMPILLGLMSHEGILRLPGVLSPEAWARTDENFQYLLPYDVLADPRDTERTKEVCQRIKDFYMAGKKLSEETAEGYVHFSTDMMFAHALTTTARIHSRLGAPVYLFEFAYVGRLNMFGPLYGAQRVPGACHADDLGYLFHLDRLPPVEDSSPEARVRRRMVRMWVHFAQTGNPTPALNEEITLKWELFSEAEPNYLQMSHELTLNSGLLKERMEFWDNLYKTEGTHRRYLDNQIDSNVWRKWSSNL</sequence>
<comment type="caution">
    <text evidence="7">The sequence shown here is derived from an EMBL/GenBank/DDBJ whole genome shotgun (WGS) entry which is preliminary data.</text>
</comment>
<gene>
    <name evidence="7" type="ORF">R5R35_000752</name>
</gene>
<evidence type="ECO:0000259" key="6">
    <source>
        <dbReference type="Pfam" id="PF00135"/>
    </source>
</evidence>
<dbReference type="Proteomes" id="UP001378592">
    <property type="component" value="Unassembled WGS sequence"/>
</dbReference>
<dbReference type="EMBL" id="JAZDUA010000057">
    <property type="protein sequence ID" value="KAK7870480.1"/>
    <property type="molecule type" value="Genomic_DNA"/>
</dbReference>
<evidence type="ECO:0000256" key="1">
    <source>
        <dbReference type="ARBA" id="ARBA00005964"/>
    </source>
</evidence>
<dbReference type="InterPro" id="IPR029058">
    <property type="entry name" value="AB_hydrolase_fold"/>
</dbReference>
<dbReference type="EC" id="3.1.1.-" evidence="5"/>
<dbReference type="PROSITE" id="PS00122">
    <property type="entry name" value="CARBOXYLESTERASE_B_1"/>
    <property type="match status" value="1"/>
</dbReference>
<accession>A0AAN9ZDN1</accession>
<dbReference type="PROSITE" id="PS00941">
    <property type="entry name" value="CARBOXYLESTERASE_B_2"/>
    <property type="match status" value="1"/>
</dbReference>
<organism evidence="7 8">
    <name type="scientific">Gryllus longicercus</name>
    <dbReference type="NCBI Taxonomy" id="2509291"/>
    <lineage>
        <taxon>Eukaryota</taxon>
        <taxon>Metazoa</taxon>
        <taxon>Ecdysozoa</taxon>
        <taxon>Arthropoda</taxon>
        <taxon>Hexapoda</taxon>
        <taxon>Insecta</taxon>
        <taxon>Pterygota</taxon>
        <taxon>Neoptera</taxon>
        <taxon>Polyneoptera</taxon>
        <taxon>Orthoptera</taxon>
        <taxon>Ensifera</taxon>
        <taxon>Gryllidea</taxon>
        <taxon>Grylloidea</taxon>
        <taxon>Gryllidae</taxon>
        <taxon>Gryllinae</taxon>
        <taxon>Gryllus</taxon>
    </lineage>
</organism>
<evidence type="ECO:0000256" key="4">
    <source>
        <dbReference type="ARBA" id="ARBA00023180"/>
    </source>
</evidence>
<comment type="similarity">
    <text evidence="1 5">Belongs to the type-B carboxylesterase/lipase family.</text>
</comment>
<dbReference type="Gene3D" id="3.40.50.1820">
    <property type="entry name" value="alpha/beta hydrolase"/>
    <property type="match status" value="1"/>
</dbReference>
<feature type="domain" description="Carboxylesterase type B" evidence="6">
    <location>
        <begin position="10"/>
        <end position="538"/>
    </location>
</feature>
<evidence type="ECO:0000256" key="5">
    <source>
        <dbReference type="RuleBase" id="RU361235"/>
    </source>
</evidence>
<reference evidence="7 8" key="1">
    <citation type="submission" date="2024-03" db="EMBL/GenBank/DDBJ databases">
        <title>The genome assembly and annotation of the cricket Gryllus longicercus Weissman &amp; Gray.</title>
        <authorList>
            <person name="Szrajer S."/>
            <person name="Gray D."/>
            <person name="Ylla G."/>
        </authorList>
    </citation>
    <scope>NUCLEOTIDE SEQUENCE [LARGE SCALE GENOMIC DNA]</scope>
    <source>
        <strain evidence="7">DAG 2021-001</strain>
        <tissue evidence="7">Whole body minus gut</tissue>
    </source>
</reference>
<dbReference type="PANTHER" id="PTHR43142:SF1">
    <property type="entry name" value="CARBOXYLIC ESTER HYDROLASE"/>
    <property type="match status" value="1"/>
</dbReference>
<dbReference type="GO" id="GO:0052689">
    <property type="term" value="F:carboxylic ester hydrolase activity"/>
    <property type="evidence" value="ECO:0007669"/>
    <property type="project" value="UniProtKB-KW"/>
</dbReference>
<dbReference type="PANTHER" id="PTHR43142">
    <property type="entry name" value="CARBOXYLIC ESTER HYDROLASE"/>
    <property type="match status" value="1"/>
</dbReference>
<dbReference type="InterPro" id="IPR002018">
    <property type="entry name" value="CarbesteraseB"/>
</dbReference>
<proteinExistence type="inferred from homology"/>
<dbReference type="Pfam" id="PF00135">
    <property type="entry name" value="COesterase"/>
    <property type="match status" value="1"/>
</dbReference>
<keyword evidence="2" id="KW-0719">Serine esterase</keyword>
<dbReference type="SUPFAM" id="SSF53474">
    <property type="entry name" value="alpha/beta-Hydrolases"/>
    <property type="match status" value="1"/>
</dbReference>
<dbReference type="AlphaFoldDB" id="A0AAN9ZDN1"/>
<evidence type="ECO:0000313" key="7">
    <source>
        <dbReference type="EMBL" id="KAK7870480.1"/>
    </source>
</evidence>
<evidence type="ECO:0000256" key="2">
    <source>
        <dbReference type="ARBA" id="ARBA00022487"/>
    </source>
</evidence>
<dbReference type="InterPro" id="IPR019826">
    <property type="entry name" value="Carboxylesterase_B_AS"/>
</dbReference>
<keyword evidence="4" id="KW-0325">Glycoprotein</keyword>
<evidence type="ECO:0000256" key="3">
    <source>
        <dbReference type="ARBA" id="ARBA00022801"/>
    </source>
</evidence>